<dbReference type="RefSeq" id="WP_252675683.1">
    <property type="nucleotide sequence ID" value="NZ_JAMXHT010000001.1"/>
</dbReference>
<protein>
    <submittedName>
        <fullName evidence="8">Choline dehydrogenase</fullName>
        <ecNumber evidence="8">1.1.99.1</ecNumber>
    </submittedName>
</protein>
<dbReference type="GO" id="GO:0008812">
    <property type="term" value="F:choline dehydrogenase activity"/>
    <property type="evidence" value="ECO:0007669"/>
    <property type="project" value="UniProtKB-EC"/>
</dbReference>
<reference evidence="8" key="2">
    <citation type="journal article" date="2023" name="Front. Microbiol.">
        <title>Ralstonia chuxiongensis sp. nov., Ralstonia mojiangensis sp. nov., and Ralstonia soli sp. nov., isolated from tobacco fields, are three novel species in the family Burkholderiaceae.</title>
        <authorList>
            <person name="Lu C.H."/>
            <person name="Zhang Y.Y."/>
            <person name="Jiang N."/>
            <person name="Chen W."/>
            <person name="Shao X."/>
            <person name="Zhao Z.M."/>
            <person name="Lu W.L."/>
            <person name="Hu X."/>
            <person name="Xi Y.X."/>
            <person name="Zou S.Y."/>
            <person name="Wei Q.J."/>
            <person name="Lin Z.L."/>
            <person name="Gong L."/>
            <person name="Gai X.T."/>
            <person name="Zhang L.Q."/>
            <person name="Li J.Y."/>
            <person name="Jin Y."/>
            <person name="Xia Z.Y."/>
        </authorList>
    </citation>
    <scope>NUCLEOTIDE SEQUENCE</scope>
    <source>
        <strain evidence="8">21MJYT02-11</strain>
    </source>
</reference>
<evidence type="ECO:0000256" key="6">
    <source>
        <dbReference type="SAM" id="MobiDB-lite"/>
    </source>
</evidence>
<dbReference type="InterPro" id="IPR036188">
    <property type="entry name" value="FAD/NAD-bd_sf"/>
</dbReference>
<dbReference type="Proteomes" id="UP001162811">
    <property type="component" value="Unassembled WGS sequence"/>
</dbReference>
<dbReference type="SUPFAM" id="SSF54373">
    <property type="entry name" value="FAD-linked reductases, C-terminal domain"/>
    <property type="match status" value="1"/>
</dbReference>
<comment type="cofactor">
    <cofactor evidence="1">
        <name>FAD</name>
        <dbReference type="ChEBI" id="CHEBI:57692"/>
    </cofactor>
</comment>
<dbReference type="SUPFAM" id="SSF51905">
    <property type="entry name" value="FAD/NAD(P)-binding domain"/>
    <property type="match status" value="1"/>
</dbReference>
<dbReference type="InterPro" id="IPR000172">
    <property type="entry name" value="GMC_OxRdtase_N"/>
</dbReference>
<dbReference type="PANTHER" id="PTHR11552:SF147">
    <property type="entry name" value="CHOLINE DEHYDROGENASE, MITOCHONDRIAL"/>
    <property type="match status" value="1"/>
</dbReference>
<reference evidence="8" key="1">
    <citation type="submission" date="2022-06" db="EMBL/GenBank/DDBJ databases">
        <authorList>
            <person name="Lu C.-H."/>
        </authorList>
    </citation>
    <scope>NUCLEOTIDE SEQUENCE</scope>
    <source>
        <strain evidence="8">21MJYT02-11</strain>
    </source>
</reference>
<dbReference type="Pfam" id="PF00732">
    <property type="entry name" value="GMC_oxred_N"/>
    <property type="match status" value="1"/>
</dbReference>
<dbReference type="Gene3D" id="3.50.50.60">
    <property type="entry name" value="FAD/NAD(P)-binding domain"/>
    <property type="match status" value="1"/>
</dbReference>
<dbReference type="PIRSF" id="PIRSF000137">
    <property type="entry name" value="Alcohol_oxidase"/>
    <property type="match status" value="1"/>
</dbReference>
<dbReference type="PANTHER" id="PTHR11552">
    <property type="entry name" value="GLUCOSE-METHANOL-CHOLINE GMC OXIDOREDUCTASE"/>
    <property type="match status" value="1"/>
</dbReference>
<gene>
    <name evidence="8" type="ORF">NG900_00630</name>
</gene>
<dbReference type="InterPro" id="IPR007867">
    <property type="entry name" value="GMC_OxRtase_C"/>
</dbReference>
<dbReference type="PROSITE" id="PS51257">
    <property type="entry name" value="PROKAR_LIPOPROTEIN"/>
    <property type="match status" value="1"/>
</dbReference>
<dbReference type="Pfam" id="PF05199">
    <property type="entry name" value="GMC_oxred_C"/>
    <property type="match status" value="1"/>
</dbReference>
<organism evidence="8 9">
    <name type="scientific">Ralstonia soli</name>
    <dbReference type="NCBI Taxonomy" id="2953896"/>
    <lineage>
        <taxon>Bacteria</taxon>
        <taxon>Pseudomonadati</taxon>
        <taxon>Pseudomonadota</taxon>
        <taxon>Betaproteobacteria</taxon>
        <taxon>Burkholderiales</taxon>
        <taxon>Burkholderiaceae</taxon>
        <taxon>Ralstonia</taxon>
    </lineage>
</organism>
<dbReference type="EMBL" id="JAMXHT010000001">
    <property type="protein sequence ID" value="MCO5396697.1"/>
    <property type="molecule type" value="Genomic_DNA"/>
</dbReference>
<feature type="region of interest" description="Disordered" evidence="6">
    <location>
        <begin position="540"/>
        <end position="560"/>
    </location>
</feature>
<evidence type="ECO:0000313" key="8">
    <source>
        <dbReference type="EMBL" id="MCO5396697.1"/>
    </source>
</evidence>
<comment type="similarity">
    <text evidence="2 5">Belongs to the GMC oxidoreductase family.</text>
</comment>
<dbReference type="PROSITE" id="PS00623">
    <property type="entry name" value="GMC_OXRED_1"/>
    <property type="match status" value="1"/>
</dbReference>
<evidence type="ECO:0000259" key="7">
    <source>
        <dbReference type="PROSITE" id="PS00623"/>
    </source>
</evidence>
<name>A0ABT1AE85_9RALS</name>
<evidence type="ECO:0000256" key="5">
    <source>
        <dbReference type="RuleBase" id="RU003968"/>
    </source>
</evidence>
<dbReference type="NCBIfam" id="NF002550">
    <property type="entry name" value="PRK02106.1"/>
    <property type="match status" value="1"/>
</dbReference>
<feature type="domain" description="Glucose-methanol-choline oxidoreductase N-terminal" evidence="7">
    <location>
        <begin position="88"/>
        <end position="111"/>
    </location>
</feature>
<sequence>MKDFKLSDQIFDYIVIGAGSSGCVVASRLSEDRDATVLLVEAGPEDKSWTIDMPLAVESLVSGREFNWQYVSEPEKHLAGRQVDHPRGKVLGGSSSINGMVYTRGNALDYDGWAETYGCAGWAYADVLPYFKRSETFCGEGNDYRGRYGPLRVTRPDVAKDPLQAAFMEAGKQAGYPATDDSNAYQHEGFHPSECTIFGGRRWSAARAYLSPDVRRRTNLEIRTETLAEQIVFAGRKATGLRVQKNGQSSLVAARKEVILCAGSIGSAQLLQLSGVGPSDVLRAANVDVVHELPGVGANMQDHPDITLQVECRQPLGLAAFTKFPRKHLVGAQWFLTKTGVAASNQFEAAAYIRTKAGVRYPDLKLEFLGLAFAPDTFSPYPGHSFQIHMTLMRAESRGRLAIKSNNATDKPCLTFNYLEAEADRESFRNALRLTREIVEQEAFDPYRGKELAPGKDVQTDEQIDTWVASRVGTAYHPSGTCRMGPATDEGAVVEPNLKVRGLENVRVADASVMPLIVAANTNAPCIMIGEVASDLIRNRKLPPEPRPHFVAENWETSQR</sequence>
<evidence type="ECO:0000256" key="1">
    <source>
        <dbReference type="ARBA" id="ARBA00001974"/>
    </source>
</evidence>
<keyword evidence="3 5" id="KW-0285">Flavoprotein</keyword>
<evidence type="ECO:0000256" key="4">
    <source>
        <dbReference type="ARBA" id="ARBA00022827"/>
    </source>
</evidence>
<keyword evidence="8" id="KW-0560">Oxidoreductase</keyword>
<dbReference type="InterPro" id="IPR012132">
    <property type="entry name" value="GMC_OxRdtase"/>
</dbReference>
<accession>A0ABT1AE85</accession>
<dbReference type="Gene3D" id="3.30.560.10">
    <property type="entry name" value="Glucose Oxidase, domain 3"/>
    <property type="match status" value="1"/>
</dbReference>
<proteinExistence type="inferred from homology"/>
<evidence type="ECO:0000256" key="3">
    <source>
        <dbReference type="ARBA" id="ARBA00022630"/>
    </source>
</evidence>
<evidence type="ECO:0000313" key="9">
    <source>
        <dbReference type="Proteomes" id="UP001162811"/>
    </source>
</evidence>
<keyword evidence="9" id="KW-1185">Reference proteome</keyword>
<dbReference type="EC" id="1.1.99.1" evidence="8"/>
<comment type="caution">
    <text evidence="8">The sequence shown here is derived from an EMBL/GenBank/DDBJ whole genome shotgun (WGS) entry which is preliminary data.</text>
</comment>
<evidence type="ECO:0000256" key="2">
    <source>
        <dbReference type="ARBA" id="ARBA00010790"/>
    </source>
</evidence>
<keyword evidence="4 5" id="KW-0274">FAD</keyword>